<dbReference type="SUPFAM" id="SSF46785">
    <property type="entry name" value="Winged helix' DNA-binding domain"/>
    <property type="match status" value="1"/>
</dbReference>
<dbReference type="Pfam" id="PF00126">
    <property type="entry name" value="HTH_1"/>
    <property type="match status" value="1"/>
</dbReference>
<dbReference type="GO" id="GO:0000976">
    <property type="term" value="F:transcription cis-regulatory region binding"/>
    <property type="evidence" value="ECO:0007669"/>
    <property type="project" value="TreeGrafter"/>
</dbReference>
<gene>
    <name evidence="7" type="ORF">IAA08_07970</name>
</gene>
<reference evidence="7" key="1">
    <citation type="journal article" date="2021" name="PeerJ">
        <title>Extensive microbial diversity within the chicken gut microbiome revealed by metagenomics and culture.</title>
        <authorList>
            <person name="Gilroy R."/>
            <person name="Ravi A."/>
            <person name="Getino M."/>
            <person name="Pursley I."/>
            <person name="Horton D.L."/>
            <person name="Alikhan N.F."/>
            <person name="Baker D."/>
            <person name="Gharbi K."/>
            <person name="Hall N."/>
            <person name="Watson M."/>
            <person name="Adriaenssens E.M."/>
            <person name="Foster-Nyarko E."/>
            <person name="Jarju S."/>
            <person name="Secka A."/>
            <person name="Antonio M."/>
            <person name="Oren A."/>
            <person name="Chaudhuri R.R."/>
            <person name="La Ragione R."/>
            <person name="Hildebrand F."/>
            <person name="Pallen M.J."/>
        </authorList>
    </citation>
    <scope>NUCLEOTIDE SEQUENCE</scope>
    <source>
        <strain evidence="7">CHK192-9172</strain>
    </source>
</reference>
<evidence type="ECO:0000256" key="3">
    <source>
        <dbReference type="ARBA" id="ARBA00023125"/>
    </source>
</evidence>
<dbReference type="PROSITE" id="PS50931">
    <property type="entry name" value="HTH_LYSR"/>
    <property type="match status" value="1"/>
</dbReference>
<protein>
    <submittedName>
        <fullName evidence="7">LysR family transcriptional regulator</fullName>
    </submittedName>
</protein>
<feature type="domain" description="HTH lysR-type" evidence="6">
    <location>
        <begin position="1"/>
        <end position="58"/>
    </location>
</feature>
<organism evidence="7 8">
    <name type="scientific">Candidatus Eubacterium avistercoris</name>
    <dbReference type="NCBI Taxonomy" id="2838567"/>
    <lineage>
        <taxon>Bacteria</taxon>
        <taxon>Bacillati</taxon>
        <taxon>Bacillota</taxon>
        <taxon>Clostridia</taxon>
        <taxon>Eubacteriales</taxon>
        <taxon>Eubacteriaceae</taxon>
        <taxon>Eubacterium</taxon>
    </lineage>
</organism>
<dbReference type="PRINTS" id="PR00039">
    <property type="entry name" value="HTHLYSR"/>
</dbReference>
<dbReference type="Proteomes" id="UP000824024">
    <property type="component" value="Unassembled WGS sequence"/>
</dbReference>
<evidence type="ECO:0000256" key="4">
    <source>
        <dbReference type="ARBA" id="ARBA00023163"/>
    </source>
</evidence>
<dbReference type="Pfam" id="PF03466">
    <property type="entry name" value="LysR_substrate"/>
    <property type="match status" value="1"/>
</dbReference>
<dbReference type="Gene3D" id="3.40.190.290">
    <property type="match status" value="1"/>
</dbReference>
<keyword evidence="3" id="KW-0238">DNA-binding</keyword>
<reference evidence="7" key="2">
    <citation type="submission" date="2021-04" db="EMBL/GenBank/DDBJ databases">
        <authorList>
            <person name="Gilroy R."/>
        </authorList>
    </citation>
    <scope>NUCLEOTIDE SEQUENCE</scope>
    <source>
        <strain evidence="7">CHK192-9172</strain>
    </source>
</reference>
<dbReference type="PANTHER" id="PTHR30126:SF40">
    <property type="entry name" value="HTH-TYPE TRANSCRIPTIONAL REGULATOR GLTR"/>
    <property type="match status" value="1"/>
</dbReference>
<dbReference type="PANTHER" id="PTHR30126">
    <property type="entry name" value="HTH-TYPE TRANSCRIPTIONAL REGULATOR"/>
    <property type="match status" value="1"/>
</dbReference>
<name>A0A9D2IG66_9FIRM</name>
<evidence type="ECO:0000256" key="2">
    <source>
        <dbReference type="ARBA" id="ARBA00023015"/>
    </source>
</evidence>
<dbReference type="InterPro" id="IPR000847">
    <property type="entry name" value="LysR_HTH_N"/>
</dbReference>
<evidence type="ECO:0000313" key="8">
    <source>
        <dbReference type="Proteomes" id="UP000824024"/>
    </source>
</evidence>
<dbReference type="Gene3D" id="1.10.10.10">
    <property type="entry name" value="Winged helix-like DNA-binding domain superfamily/Winged helix DNA-binding domain"/>
    <property type="match status" value="1"/>
</dbReference>
<evidence type="ECO:0000256" key="5">
    <source>
        <dbReference type="SAM" id="Coils"/>
    </source>
</evidence>
<sequence length="299" mass="34574">MNFKSIRYFITLAHCLNFTQAASKYHITQTAMSRYIASLEEQMGVRLFERSSRKVTLTEAGRLYAEGVEKILEEHEELLEKVKAAANNYQGHIKVGLGIYEYSNTEQYFSRFLEMYSDIKIDIFQYPYSTLTERFKQDSLDLIISLDMCREEFRKEEIRTVDLFSSENVLVISSRKKAEYENLSVEEILKQEYLVTNCEDNGLNSMKMLKQMLERDLGFVPEHIIQTNSLGAQLLMVKTGHGAAIVPAFVKEIRDESMAVLKLPQKAPQRYCVIQKRDCGNDAATLFMDFCQSLHLDVM</sequence>
<dbReference type="InterPro" id="IPR036388">
    <property type="entry name" value="WH-like_DNA-bd_sf"/>
</dbReference>
<evidence type="ECO:0000256" key="1">
    <source>
        <dbReference type="ARBA" id="ARBA00009437"/>
    </source>
</evidence>
<accession>A0A9D2IG66</accession>
<dbReference type="SUPFAM" id="SSF53850">
    <property type="entry name" value="Periplasmic binding protein-like II"/>
    <property type="match status" value="1"/>
</dbReference>
<comment type="similarity">
    <text evidence="1">Belongs to the LysR transcriptional regulatory family.</text>
</comment>
<dbReference type="GO" id="GO:0003700">
    <property type="term" value="F:DNA-binding transcription factor activity"/>
    <property type="evidence" value="ECO:0007669"/>
    <property type="project" value="InterPro"/>
</dbReference>
<comment type="caution">
    <text evidence="7">The sequence shown here is derived from an EMBL/GenBank/DDBJ whole genome shotgun (WGS) entry which is preliminary data.</text>
</comment>
<dbReference type="EMBL" id="DXCH01000218">
    <property type="protein sequence ID" value="HIZ07855.1"/>
    <property type="molecule type" value="Genomic_DNA"/>
</dbReference>
<proteinExistence type="inferred from homology"/>
<dbReference type="FunFam" id="1.10.10.10:FF:000001">
    <property type="entry name" value="LysR family transcriptional regulator"/>
    <property type="match status" value="1"/>
</dbReference>
<keyword evidence="2" id="KW-0805">Transcription regulation</keyword>
<evidence type="ECO:0000313" key="7">
    <source>
        <dbReference type="EMBL" id="HIZ07855.1"/>
    </source>
</evidence>
<dbReference type="InterPro" id="IPR005119">
    <property type="entry name" value="LysR_subst-bd"/>
</dbReference>
<evidence type="ECO:0000259" key="6">
    <source>
        <dbReference type="PROSITE" id="PS50931"/>
    </source>
</evidence>
<dbReference type="AlphaFoldDB" id="A0A9D2IG66"/>
<keyword evidence="5" id="KW-0175">Coiled coil</keyword>
<feature type="coiled-coil region" evidence="5">
    <location>
        <begin position="65"/>
        <end position="92"/>
    </location>
</feature>
<dbReference type="CDD" id="cd05466">
    <property type="entry name" value="PBP2_LTTR_substrate"/>
    <property type="match status" value="1"/>
</dbReference>
<keyword evidence="4" id="KW-0804">Transcription</keyword>
<dbReference type="InterPro" id="IPR036390">
    <property type="entry name" value="WH_DNA-bd_sf"/>
</dbReference>